<reference evidence="1" key="1">
    <citation type="journal article" date="2019" name="bioRxiv">
        <title>The Genome of the Zebra Mussel, Dreissena polymorpha: A Resource for Invasive Species Research.</title>
        <authorList>
            <person name="McCartney M.A."/>
            <person name="Auch B."/>
            <person name="Kono T."/>
            <person name="Mallez S."/>
            <person name="Zhang Y."/>
            <person name="Obille A."/>
            <person name="Becker A."/>
            <person name="Abrahante J.E."/>
            <person name="Garbe J."/>
            <person name="Badalamenti J.P."/>
            <person name="Herman A."/>
            <person name="Mangelson H."/>
            <person name="Liachko I."/>
            <person name="Sullivan S."/>
            <person name="Sone E.D."/>
            <person name="Koren S."/>
            <person name="Silverstein K.A.T."/>
            <person name="Beckman K.B."/>
            <person name="Gohl D.M."/>
        </authorList>
    </citation>
    <scope>NUCLEOTIDE SEQUENCE</scope>
    <source>
        <strain evidence="1">Duluth1</strain>
        <tissue evidence="1">Whole animal</tissue>
    </source>
</reference>
<sequence>MVSKQVMDRLERVYTHDHPLRIFATHRMHIVKDLVEHSKYGDYKSKSLENGRICERIRGLLVTKGITFTDFSKRLNEMKQTKRHRLNGIRMSVLKASVPSHFQTESSDYFRKLYLVHNPFAQ</sequence>
<comment type="caution">
    <text evidence="1">The sequence shown here is derived from an EMBL/GenBank/DDBJ whole genome shotgun (WGS) entry which is preliminary data.</text>
</comment>
<dbReference type="EMBL" id="JAIWYP010000006">
    <property type="protein sequence ID" value="KAH3813565.1"/>
    <property type="molecule type" value="Genomic_DNA"/>
</dbReference>
<keyword evidence="2" id="KW-1185">Reference proteome</keyword>
<proteinExistence type="predicted"/>
<accession>A0A9D4GAJ1</accession>
<organism evidence="1 2">
    <name type="scientific">Dreissena polymorpha</name>
    <name type="common">Zebra mussel</name>
    <name type="synonym">Mytilus polymorpha</name>
    <dbReference type="NCBI Taxonomy" id="45954"/>
    <lineage>
        <taxon>Eukaryota</taxon>
        <taxon>Metazoa</taxon>
        <taxon>Spiralia</taxon>
        <taxon>Lophotrochozoa</taxon>
        <taxon>Mollusca</taxon>
        <taxon>Bivalvia</taxon>
        <taxon>Autobranchia</taxon>
        <taxon>Heteroconchia</taxon>
        <taxon>Euheterodonta</taxon>
        <taxon>Imparidentia</taxon>
        <taxon>Neoheterodontei</taxon>
        <taxon>Myida</taxon>
        <taxon>Dreissenoidea</taxon>
        <taxon>Dreissenidae</taxon>
        <taxon>Dreissena</taxon>
    </lineage>
</organism>
<evidence type="ECO:0000313" key="1">
    <source>
        <dbReference type="EMBL" id="KAH3813565.1"/>
    </source>
</evidence>
<dbReference type="Proteomes" id="UP000828390">
    <property type="component" value="Unassembled WGS sequence"/>
</dbReference>
<reference evidence="1" key="2">
    <citation type="submission" date="2020-11" db="EMBL/GenBank/DDBJ databases">
        <authorList>
            <person name="McCartney M.A."/>
            <person name="Auch B."/>
            <person name="Kono T."/>
            <person name="Mallez S."/>
            <person name="Becker A."/>
            <person name="Gohl D.M."/>
            <person name="Silverstein K.A.T."/>
            <person name="Koren S."/>
            <person name="Bechman K.B."/>
            <person name="Herman A."/>
            <person name="Abrahante J.E."/>
            <person name="Garbe J."/>
        </authorList>
    </citation>
    <scope>NUCLEOTIDE SEQUENCE</scope>
    <source>
        <strain evidence="1">Duluth1</strain>
        <tissue evidence="1">Whole animal</tissue>
    </source>
</reference>
<evidence type="ECO:0000313" key="2">
    <source>
        <dbReference type="Proteomes" id="UP000828390"/>
    </source>
</evidence>
<protein>
    <submittedName>
        <fullName evidence="1">Uncharacterized protein</fullName>
    </submittedName>
</protein>
<name>A0A9D4GAJ1_DREPO</name>
<dbReference type="AlphaFoldDB" id="A0A9D4GAJ1"/>
<gene>
    <name evidence="1" type="ORF">DPMN_142026</name>
</gene>